<organism evidence="7 8">
    <name type="scientific">Daphnia sinensis</name>
    <dbReference type="NCBI Taxonomy" id="1820382"/>
    <lineage>
        <taxon>Eukaryota</taxon>
        <taxon>Metazoa</taxon>
        <taxon>Ecdysozoa</taxon>
        <taxon>Arthropoda</taxon>
        <taxon>Crustacea</taxon>
        <taxon>Branchiopoda</taxon>
        <taxon>Diplostraca</taxon>
        <taxon>Cladocera</taxon>
        <taxon>Anomopoda</taxon>
        <taxon>Daphniidae</taxon>
        <taxon>Daphnia</taxon>
        <taxon>Daphnia similis group</taxon>
    </lineage>
</organism>
<dbReference type="SUPFAM" id="SSF50494">
    <property type="entry name" value="Trypsin-like serine proteases"/>
    <property type="match status" value="1"/>
</dbReference>
<sequence>MPWPLIHHFICEAFQELIPHHMSLHGLGELAVLDLNGDMCTGTLIGPFHILTAAHCLYGDPVTAASTYKVNINTLSTNGSGAESRGVKTFIIHEYYNNATKTNDIALLVLNASVTNIPYTVLPPSVPSSTFRTTRHTTRPCGSFGRCTQWARSSTTTRPITTRPTTTRPTTTRPTTTRPTTTRPTTTRRITTRPTTRPLNSNQSSGSL</sequence>
<evidence type="ECO:0000259" key="6">
    <source>
        <dbReference type="PROSITE" id="PS50240"/>
    </source>
</evidence>
<keyword evidence="3" id="KW-0720">Serine protease</keyword>
<dbReference type="PANTHER" id="PTHR24276">
    <property type="entry name" value="POLYSERASE-RELATED"/>
    <property type="match status" value="1"/>
</dbReference>
<reference evidence="7 8" key="1">
    <citation type="submission" date="2022-05" db="EMBL/GenBank/DDBJ databases">
        <title>A multi-omics perspective on studying reproductive biology in Daphnia sinensis.</title>
        <authorList>
            <person name="Jia J."/>
        </authorList>
    </citation>
    <scope>NUCLEOTIDE SEQUENCE [LARGE SCALE GENOMIC DNA]</scope>
    <source>
        <strain evidence="7 8">WSL</strain>
    </source>
</reference>
<dbReference type="GO" id="GO:0004252">
    <property type="term" value="F:serine-type endopeptidase activity"/>
    <property type="evidence" value="ECO:0007669"/>
    <property type="project" value="InterPro"/>
</dbReference>
<comment type="caution">
    <text evidence="7">The sequence shown here is derived from an EMBL/GenBank/DDBJ whole genome shotgun (WGS) entry which is preliminary data.</text>
</comment>
<dbReference type="AlphaFoldDB" id="A0AAD5KRT5"/>
<dbReference type="Gene3D" id="2.40.10.10">
    <property type="entry name" value="Trypsin-like serine proteases"/>
    <property type="match status" value="1"/>
</dbReference>
<feature type="compositionally biased region" description="Low complexity" evidence="5">
    <location>
        <begin position="155"/>
        <end position="198"/>
    </location>
</feature>
<dbReference type="Pfam" id="PF00089">
    <property type="entry name" value="Trypsin"/>
    <property type="match status" value="1"/>
</dbReference>
<evidence type="ECO:0000256" key="2">
    <source>
        <dbReference type="ARBA" id="ARBA00022801"/>
    </source>
</evidence>
<evidence type="ECO:0000256" key="5">
    <source>
        <dbReference type="SAM" id="MobiDB-lite"/>
    </source>
</evidence>
<evidence type="ECO:0000256" key="4">
    <source>
        <dbReference type="ARBA" id="ARBA00023157"/>
    </source>
</evidence>
<evidence type="ECO:0000313" key="7">
    <source>
        <dbReference type="EMBL" id="KAI9559294.1"/>
    </source>
</evidence>
<feature type="compositionally biased region" description="Polar residues" evidence="5">
    <location>
        <begin position="199"/>
        <end position="208"/>
    </location>
</feature>
<keyword evidence="1" id="KW-0645">Protease</keyword>
<feature type="region of interest" description="Disordered" evidence="5">
    <location>
        <begin position="127"/>
        <end position="208"/>
    </location>
</feature>
<keyword evidence="2" id="KW-0378">Hydrolase</keyword>
<keyword evidence="8" id="KW-1185">Reference proteome</keyword>
<accession>A0AAD5KRT5</accession>
<dbReference type="GO" id="GO:0006508">
    <property type="term" value="P:proteolysis"/>
    <property type="evidence" value="ECO:0007669"/>
    <property type="project" value="UniProtKB-KW"/>
</dbReference>
<gene>
    <name evidence="7" type="ORF">GHT06_016083</name>
</gene>
<evidence type="ECO:0000313" key="8">
    <source>
        <dbReference type="Proteomes" id="UP000820818"/>
    </source>
</evidence>
<dbReference type="InterPro" id="IPR050430">
    <property type="entry name" value="Peptidase_S1"/>
</dbReference>
<proteinExistence type="predicted"/>
<evidence type="ECO:0000256" key="1">
    <source>
        <dbReference type="ARBA" id="ARBA00022670"/>
    </source>
</evidence>
<protein>
    <recommendedName>
        <fullName evidence="6">Peptidase S1 domain-containing protein</fullName>
    </recommendedName>
</protein>
<dbReference type="InterPro" id="IPR009003">
    <property type="entry name" value="Peptidase_S1_PA"/>
</dbReference>
<dbReference type="EMBL" id="WJBH02000005">
    <property type="protein sequence ID" value="KAI9559294.1"/>
    <property type="molecule type" value="Genomic_DNA"/>
</dbReference>
<dbReference type="PANTHER" id="PTHR24276:SF91">
    <property type="entry name" value="AT26814P-RELATED"/>
    <property type="match status" value="1"/>
</dbReference>
<dbReference type="PROSITE" id="PS50240">
    <property type="entry name" value="TRYPSIN_DOM"/>
    <property type="match status" value="1"/>
</dbReference>
<dbReference type="InterPro" id="IPR018114">
    <property type="entry name" value="TRYPSIN_HIS"/>
</dbReference>
<keyword evidence="4" id="KW-1015">Disulfide bond</keyword>
<dbReference type="PROSITE" id="PS00134">
    <property type="entry name" value="TRYPSIN_HIS"/>
    <property type="match status" value="1"/>
</dbReference>
<name>A0AAD5KRT5_9CRUS</name>
<dbReference type="InterPro" id="IPR043504">
    <property type="entry name" value="Peptidase_S1_PA_chymotrypsin"/>
</dbReference>
<dbReference type="Proteomes" id="UP000820818">
    <property type="component" value="Linkage Group LG5"/>
</dbReference>
<dbReference type="InterPro" id="IPR001254">
    <property type="entry name" value="Trypsin_dom"/>
</dbReference>
<dbReference type="FunFam" id="2.40.10.10:FF:000068">
    <property type="entry name" value="transmembrane protease serine 2"/>
    <property type="match status" value="1"/>
</dbReference>
<evidence type="ECO:0000256" key="3">
    <source>
        <dbReference type="ARBA" id="ARBA00022825"/>
    </source>
</evidence>
<feature type="domain" description="Peptidase S1" evidence="6">
    <location>
        <begin position="1"/>
        <end position="208"/>
    </location>
</feature>